<protein>
    <submittedName>
        <fullName evidence="1">Uncharacterized protein</fullName>
    </submittedName>
</protein>
<dbReference type="AlphaFoldDB" id="A0A2I0JHX3"/>
<name>A0A2I0JHX3_PUNGR</name>
<reference evidence="1 2" key="1">
    <citation type="submission" date="2017-11" db="EMBL/GenBank/DDBJ databases">
        <title>De-novo sequencing of pomegranate (Punica granatum L.) genome.</title>
        <authorList>
            <person name="Akparov Z."/>
            <person name="Amiraslanov A."/>
            <person name="Hajiyeva S."/>
            <person name="Abbasov M."/>
            <person name="Kaur K."/>
            <person name="Hamwieh A."/>
            <person name="Solovyev V."/>
            <person name="Salamov A."/>
            <person name="Braich B."/>
            <person name="Kosarev P."/>
            <person name="Mahmoud A."/>
            <person name="Hajiyev E."/>
            <person name="Babayeva S."/>
            <person name="Izzatullayeva V."/>
            <person name="Mammadov A."/>
            <person name="Mammadov A."/>
            <person name="Sharifova S."/>
            <person name="Ojaghi J."/>
            <person name="Eynullazada K."/>
            <person name="Bayramov B."/>
            <person name="Abdulazimova A."/>
            <person name="Shahmuradov I."/>
        </authorList>
    </citation>
    <scope>NUCLEOTIDE SEQUENCE [LARGE SCALE GENOMIC DNA]</scope>
    <source>
        <strain evidence="2">cv. AG2017</strain>
        <tissue evidence="1">Leaf</tissue>
    </source>
</reference>
<evidence type="ECO:0000313" key="1">
    <source>
        <dbReference type="EMBL" id="PKI55835.1"/>
    </source>
</evidence>
<evidence type="ECO:0000313" key="2">
    <source>
        <dbReference type="Proteomes" id="UP000233551"/>
    </source>
</evidence>
<dbReference type="Proteomes" id="UP000233551">
    <property type="component" value="Unassembled WGS sequence"/>
</dbReference>
<organism evidence="1 2">
    <name type="scientific">Punica granatum</name>
    <name type="common">Pomegranate</name>
    <dbReference type="NCBI Taxonomy" id="22663"/>
    <lineage>
        <taxon>Eukaryota</taxon>
        <taxon>Viridiplantae</taxon>
        <taxon>Streptophyta</taxon>
        <taxon>Embryophyta</taxon>
        <taxon>Tracheophyta</taxon>
        <taxon>Spermatophyta</taxon>
        <taxon>Magnoliopsida</taxon>
        <taxon>eudicotyledons</taxon>
        <taxon>Gunneridae</taxon>
        <taxon>Pentapetalae</taxon>
        <taxon>rosids</taxon>
        <taxon>malvids</taxon>
        <taxon>Myrtales</taxon>
        <taxon>Lythraceae</taxon>
        <taxon>Punica</taxon>
    </lineage>
</organism>
<proteinExistence type="predicted"/>
<accession>A0A2I0JHX3</accession>
<comment type="caution">
    <text evidence="1">The sequence shown here is derived from an EMBL/GenBank/DDBJ whole genome shotgun (WGS) entry which is preliminary data.</text>
</comment>
<dbReference type="EMBL" id="PGOL01001660">
    <property type="protein sequence ID" value="PKI55835.1"/>
    <property type="molecule type" value="Genomic_DNA"/>
</dbReference>
<sequence length="119" mass="13221">MAWRGRLGRGAIKVVVGGFSPVIGVLSEHFDAMGRGCNDKDAIWKKTSGKTAARNKILGLERSGSRYRVRVLYKVLNRLSIFSYIEFSITGGWAFTNASRITTRSPFFAITSCDSWILV</sequence>
<keyword evidence="2" id="KW-1185">Reference proteome</keyword>
<gene>
    <name evidence="1" type="ORF">CRG98_023777</name>
</gene>